<feature type="compositionally biased region" description="Pro residues" evidence="1">
    <location>
        <begin position="951"/>
        <end position="961"/>
    </location>
</feature>
<protein>
    <recommendedName>
        <fullName evidence="3">VWFA domain-containing protein</fullName>
    </recommendedName>
</protein>
<evidence type="ECO:0000259" key="3">
    <source>
        <dbReference type="SMART" id="SM00327"/>
    </source>
</evidence>
<dbReference type="InParanoid" id="B4D8B4"/>
<dbReference type="PANTHER" id="PTHR37947:SF2">
    <property type="entry name" value="VON WILLEBRAND FACTOR TYPE A"/>
    <property type="match status" value="1"/>
</dbReference>
<dbReference type="InterPro" id="IPR010768">
    <property type="entry name" value="GATase1-like"/>
</dbReference>
<accession>B4D8B4</accession>
<dbReference type="RefSeq" id="WP_006982475.1">
    <property type="nucleotide sequence ID" value="NZ_ABVL01000021.1"/>
</dbReference>
<name>B4D8B4_9BACT</name>
<dbReference type="InterPro" id="IPR002035">
    <property type="entry name" value="VWF_A"/>
</dbReference>
<proteinExistence type="predicted"/>
<feature type="domain" description="VWFA" evidence="3">
    <location>
        <begin position="105"/>
        <end position="264"/>
    </location>
</feature>
<dbReference type="Gene3D" id="3.40.50.880">
    <property type="match status" value="2"/>
</dbReference>
<feature type="domain" description="VWFA" evidence="3">
    <location>
        <begin position="452"/>
        <end position="622"/>
    </location>
</feature>
<dbReference type="SUPFAM" id="SSF52317">
    <property type="entry name" value="Class I glutamine amidotransferase-like"/>
    <property type="match status" value="1"/>
</dbReference>
<dbReference type="Pfam" id="PF13768">
    <property type="entry name" value="VWA_3"/>
    <property type="match status" value="1"/>
</dbReference>
<evidence type="ECO:0000313" key="4">
    <source>
        <dbReference type="EMBL" id="EDY17307.1"/>
    </source>
</evidence>
<evidence type="ECO:0000256" key="1">
    <source>
        <dbReference type="SAM" id="MobiDB-lite"/>
    </source>
</evidence>
<dbReference type="InterPro" id="IPR036465">
    <property type="entry name" value="vWFA_dom_sf"/>
</dbReference>
<keyword evidence="2" id="KW-1133">Transmembrane helix</keyword>
<dbReference type="AlphaFoldDB" id="B4D8B4"/>
<gene>
    <name evidence="4" type="ORF">CfE428DRAFT_5154</name>
</gene>
<organism evidence="4 5">
    <name type="scientific">Chthoniobacter flavus Ellin428</name>
    <dbReference type="NCBI Taxonomy" id="497964"/>
    <lineage>
        <taxon>Bacteria</taxon>
        <taxon>Pseudomonadati</taxon>
        <taxon>Verrucomicrobiota</taxon>
        <taxon>Spartobacteria</taxon>
        <taxon>Chthoniobacterales</taxon>
        <taxon>Chthoniobacteraceae</taxon>
        <taxon>Chthoniobacter</taxon>
    </lineage>
</organism>
<evidence type="ECO:0000256" key="2">
    <source>
        <dbReference type="SAM" id="Phobius"/>
    </source>
</evidence>
<dbReference type="CDD" id="cd00198">
    <property type="entry name" value="vWFA"/>
    <property type="match status" value="1"/>
</dbReference>
<evidence type="ECO:0000313" key="5">
    <source>
        <dbReference type="Proteomes" id="UP000005824"/>
    </source>
</evidence>
<keyword evidence="2" id="KW-0812">Transmembrane</keyword>
<dbReference type="InterPro" id="IPR029062">
    <property type="entry name" value="Class_I_gatase-like"/>
</dbReference>
<dbReference type="eggNOG" id="COG5426">
    <property type="taxonomic scope" value="Bacteria"/>
</dbReference>
<reference evidence="4 5" key="1">
    <citation type="journal article" date="2011" name="J. Bacteriol.">
        <title>Genome sequence of Chthoniobacter flavus Ellin428, an aerobic heterotrophic soil bacterium.</title>
        <authorList>
            <person name="Kant R."/>
            <person name="van Passel M.W."/>
            <person name="Palva A."/>
            <person name="Lucas S."/>
            <person name="Lapidus A."/>
            <person name="Glavina Del Rio T."/>
            <person name="Dalin E."/>
            <person name="Tice H."/>
            <person name="Bruce D."/>
            <person name="Goodwin L."/>
            <person name="Pitluck S."/>
            <person name="Larimer F.W."/>
            <person name="Land M.L."/>
            <person name="Hauser L."/>
            <person name="Sangwan P."/>
            <person name="de Vos W.M."/>
            <person name="Janssen P.H."/>
            <person name="Smidt H."/>
        </authorList>
    </citation>
    <scope>NUCLEOTIDE SEQUENCE [LARGE SCALE GENOMIC DNA]</scope>
    <source>
        <strain evidence="4 5">Ellin428</strain>
    </source>
</reference>
<dbReference type="STRING" id="497964.CfE428DRAFT_5154"/>
<feature type="transmembrane region" description="Helical" evidence="2">
    <location>
        <begin position="47"/>
        <end position="64"/>
    </location>
</feature>
<dbReference type="Gene3D" id="3.40.50.410">
    <property type="entry name" value="von Willebrand factor, type A domain"/>
    <property type="match status" value="1"/>
</dbReference>
<dbReference type="SUPFAM" id="SSF53300">
    <property type="entry name" value="vWA-like"/>
    <property type="match status" value="2"/>
</dbReference>
<keyword evidence="5" id="KW-1185">Reference proteome</keyword>
<keyword evidence="2" id="KW-0472">Membrane</keyword>
<dbReference type="PROSITE" id="PS51257">
    <property type="entry name" value="PROKAR_LIPOPROTEIN"/>
    <property type="match status" value="1"/>
</dbReference>
<dbReference type="Proteomes" id="UP000005824">
    <property type="component" value="Unassembled WGS sequence"/>
</dbReference>
<dbReference type="Pfam" id="PF07090">
    <property type="entry name" value="GATase1_like"/>
    <property type="match status" value="1"/>
</dbReference>
<dbReference type="SMART" id="SM00327">
    <property type="entry name" value="VWA"/>
    <property type="match status" value="2"/>
</dbReference>
<feature type="region of interest" description="Disordered" evidence="1">
    <location>
        <begin position="933"/>
        <end position="992"/>
    </location>
</feature>
<feature type="transmembrane region" description="Helical" evidence="2">
    <location>
        <begin position="76"/>
        <end position="95"/>
    </location>
</feature>
<comment type="caution">
    <text evidence="4">The sequence shown here is derived from an EMBL/GenBank/DDBJ whole genome shotgun (WGS) entry which is preliminary data.</text>
</comment>
<dbReference type="Pfam" id="PF13519">
    <property type="entry name" value="VWA_2"/>
    <property type="match status" value="1"/>
</dbReference>
<feature type="compositionally biased region" description="Low complexity" evidence="1">
    <location>
        <begin position="940"/>
        <end position="950"/>
    </location>
</feature>
<dbReference type="eggNOG" id="COG2304">
    <property type="taxonomic scope" value="Bacteria"/>
</dbReference>
<dbReference type="PANTHER" id="PTHR37947">
    <property type="entry name" value="BLL2462 PROTEIN"/>
    <property type="match status" value="1"/>
</dbReference>
<dbReference type="EMBL" id="ABVL01000021">
    <property type="protein sequence ID" value="EDY17307.1"/>
    <property type="molecule type" value="Genomic_DNA"/>
</dbReference>
<sequence>MNPLRILFPRARRPVTFGALLPLLLFLVIFGVGCVLAEWRGWFRFSYRPAFYLAVVMPWVWWLHHAGNAGLSRGRAVVALLVRLMMIAVFILLLAEPRAVRRSDVLSVVYALDVSDSMGSKVRDQALNWIMQTATTKPQKDEAGLVVFGRDAAVELPPRSSFPFEAINSRVAKDGTDLGQAMSLAAAMLPEEHQGRIVLITDGNETEGSALAKVDELKARGVAVDVLPVAFSYDKEVWLERLDLPRVVKAGETYEASVLLDSLAAGHGTLRLRENGKQIFEKEVDYNAGKNRFTLPLYLREPGYYEYAATIDVPPGEDGWAENNIAIGDLYLRGEGQVLLLTDTKSDTRDWEPLVAALKASERIVQVRMAYEIPREATALLPYDLIIMANASADAFDAPQLQALRDAVYHHGAGLIMLGGPQSFGPGGYHRTPIEEALPVEMDVKQKKVLPKGALAIILHTCEFPEGNTWAKRIAKEAIRVLGAQDEVGLIDYAWGAQNGYNWVFPLTPVSEYDKLVPLINAATPGDMPDFHTPMQLALTGLQQSDAALKHLIVISDGDPSPPTPALVQSFVDSKISVSMIAINPHGGRDISIMQAISQQTGGRYYFPEDPAALPSIFIKEAKTLKRSMLQNKTFTPEVDFPSPVLKGIDQMPPLRGYVLTTAKPRASTVLRVPPDKQAPDQLDPLLSIWRFGLGSTAAWTSDLGQSWAQDWLGWDKYRAFVKQLAQQVSRVEQPNDLRLNTFATGNNGIISVEDFAKDEAFLEVVARVTGPRGDALDLPLRQTGSRRYQAQFPLSGKGRYQVSIAATGRAAKNGEPEQLFGGFAVPYSPEYLSFRSNPQLLQQIAARTGGRVLDPATTDLYHPERHTRESTQPVFDWLLIFLACLLPIDVAVRRVQLDWMVIRGWFSFGKKSEDSTATMGALLGRKRRVEATLATTPEPASKPIAKPPLKSAPPSIPKPAAPEAKPSDAGESISTTERLLARKRKRDQDQK</sequence>